<keyword evidence="9" id="KW-0170">Cobalt</keyword>
<accession>A0A4U1BF50</accession>
<evidence type="ECO:0000256" key="3">
    <source>
        <dbReference type="ARBA" id="ARBA00022694"/>
    </source>
</evidence>
<dbReference type="InterPro" id="IPR013542">
    <property type="entry name" value="QueG_DUF1730"/>
</dbReference>
<keyword evidence="4 9" id="KW-0479">Metal-binding</keyword>
<dbReference type="Pfam" id="PF08331">
    <property type="entry name" value="QueG_DUF1730"/>
    <property type="match status" value="1"/>
</dbReference>
<name>A0A4U1BF50_9GAMM</name>
<dbReference type="GO" id="GO:0005737">
    <property type="term" value="C:cytoplasm"/>
    <property type="evidence" value="ECO:0007669"/>
    <property type="project" value="UniProtKB-SubCell"/>
</dbReference>
<comment type="cofactor">
    <cofactor evidence="9">
        <name>cob(II)alamin</name>
        <dbReference type="ChEBI" id="CHEBI:16304"/>
    </cofactor>
</comment>
<dbReference type="NCBIfam" id="TIGR00276">
    <property type="entry name" value="tRNA epoxyqueuosine(34) reductase QueG"/>
    <property type="match status" value="1"/>
</dbReference>
<feature type="binding site" evidence="9">
    <location>
        <position position="209"/>
    </location>
    <ligand>
        <name>[4Fe-4S] cluster</name>
        <dbReference type="ChEBI" id="CHEBI:49883"/>
        <label>2</label>
    </ligand>
</feature>
<dbReference type="EC" id="1.17.99.6" evidence="9"/>
<feature type="binding site" evidence="9">
    <location>
        <position position="199"/>
    </location>
    <ligand>
        <name>[4Fe-4S] cluster</name>
        <dbReference type="ChEBI" id="CHEBI:49883"/>
        <label>1</label>
    </ligand>
</feature>
<dbReference type="SUPFAM" id="SSF46548">
    <property type="entry name" value="alpha-helical ferredoxin"/>
    <property type="match status" value="1"/>
</dbReference>
<organism evidence="11 12">
    <name type="scientific">Ferrimonas sediminicola</name>
    <dbReference type="NCBI Taxonomy" id="2569538"/>
    <lineage>
        <taxon>Bacteria</taxon>
        <taxon>Pseudomonadati</taxon>
        <taxon>Pseudomonadota</taxon>
        <taxon>Gammaproteobacteria</taxon>
        <taxon>Alteromonadales</taxon>
        <taxon>Ferrimonadaceae</taxon>
        <taxon>Ferrimonas</taxon>
    </lineage>
</organism>
<comment type="subcellular location">
    <subcellularLocation>
        <location evidence="9">Cytoplasm</location>
    </subcellularLocation>
</comment>
<feature type="binding site" evidence="9">
    <location>
        <position position="145"/>
    </location>
    <ligand>
        <name>cob(II)alamin</name>
        <dbReference type="ChEBI" id="CHEBI:16304"/>
    </ligand>
</feature>
<keyword evidence="1 9" id="KW-0004">4Fe-4S</keyword>
<evidence type="ECO:0000256" key="2">
    <source>
        <dbReference type="ARBA" id="ARBA00022490"/>
    </source>
</evidence>
<dbReference type="OrthoDB" id="9784571at2"/>
<feature type="binding site" evidence="9">
    <location>
        <position position="169"/>
    </location>
    <ligand>
        <name>cob(II)alamin</name>
        <dbReference type="ChEBI" id="CHEBI:16304"/>
    </ligand>
</feature>
<reference evidence="11 12" key="1">
    <citation type="submission" date="2019-04" db="EMBL/GenBank/DDBJ databases">
        <authorList>
            <person name="Hwang J.C."/>
        </authorList>
    </citation>
    <scope>NUCLEOTIDE SEQUENCE [LARGE SCALE GENOMIC DNA]</scope>
    <source>
        <strain evidence="11 12">IMCC35001</strain>
    </source>
</reference>
<evidence type="ECO:0000256" key="7">
    <source>
        <dbReference type="ARBA" id="ARBA00023004"/>
    </source>
</evidence>
<keyword evidence="5 9" id="KW-0671">Queuosine biosynthesis</keyword>
<dbReference type="PROSITE" id="PS51379">
    <property type="entry name" value="4FE4S_FER_2"/>
    <property type="match status" value="1"/>
</dbReference>
<dbReference type="PANTHER" id="PTHR30002">
    <property type="entry name" value="EPOXYQUEUOSINE REDUCTASE"/>
    <property type="match status" value="1"/>
</dbReference>
<dbReference type="Gene3D" id="3.30.70.20">
    <property type="match status" value="1"/>
</dbReference>
<dbReference type="InterPro" id="IPR004453">
    <property type="entry name" value="QueG"/>
</dbReference>
<dbReference type="GO" id="GO:0046872">
    <property type="term" value="F:metal ion binding"/>
    <property type="evidence" value="ECO:0007669"/>
    <property type="project" value="UniProtKB-KW"/>
</dbReference>
<gene>
    <name evidence="9 11" type="primary">queG</name>
    <name evidence="11" type="ORF">FCL40_08620</name>
</gene>
<dbReference type="GO" id="GO:0051539">
    <property type="term" value="F:4 iron, 4 sulfur cluster binding"/>
    <property type="evidence" value="ECO:0007669"/>
    <property type="project" value="UniProtKB-KW"/>
</dbReference>
<dbReference type="PROSITE" id="PS00198">
    <property type="entry name" value="4FE4S_FER_1"/>
    <property type="match status" value="1"/>
</dbReference>
<feature type="binding site" evidence="9">
    <location>
        <position position="227"/>
    </location>
    <ligand>
        <name>cob(II)alamin</name>
        <dbReference type="ChEBI" id="CHEBI:16304"/>
    </ligand>
</feature>
<comment type="catalytic activity">
    <reaction evidence="9">
        <text>epoxyqueuosine(34) in tRNA + AH2 = queuosine(34) in tRNA + A + H2O</text>
        <dbReference type="Rhea" id="RHEA:32159"/>
        <dbReference type="Rhea" id="RHEA-COMP:18571"/>
        <dbReference type="Rhea" id="RHEA-COMP:18582"/>
        <dbReference type="ChEBI" id="CHEBI:13193"/>
        <dbReference type="ChEBI" id="CHEBI:15377"/>
        <dbReference type="ChEBI" id="CHEBI:17499"/>
        <dbReference type="ChEBI" id="CHEBI:194431"/>
        <dbReference type="ChEBI" id="CHEBI:194443"/>
        <dbReference type="EC" id="1.17.99.6"/>
    </reaction>
</comment>
<comment type="pathway">
    <text evidence="9">tRNA modification; tRNA-queuosine biosynthesis.</text>
</comment>
<evidence type="ECO:0000259" key="10">
    <source>
        <dbReference type="PROSITE" id="PS51379"/>
    </source>
</evidence>
<dbReference type="Pfam" id="PF13484">
    <property type="entry name" value="Fer4_16"/>
    <property type="match status" value="1"/>
</dbReference>
<dbReference type="Proteomes" id="UP000305674">
    <property type="component" value="Unassembled WGS sequence"/>
</dbReference>
<keyword evidence="9" id="KW-0846">Cobalamin</keyword>
<feature type="binding site" evidence="9">
    <location>
        <position position="255"/>
    </location>
    <ligand>
        <name>[4Fe-4S] cluster</name>
        <dbReference type="ChEBI" id="CHEBI:49883"/>
        <label>2</label>
    </ligand>
</feature>
<comment type="subunit">
    <text evidence="9">Monomer.</text>
</comment>
<keyword evidence="7 9" id="KW-0408">Iron</keyword>
<feature type="binding site" evidence="9">
    <location>
        <position position="252"/>
    </location>
    <ligand>
        <name>[4Fe-4S] cluster</name>
        <dbReference type="ChEBI" id="CHEBI:49883"/>
        <label>2</label>
    </ligand>
</feature>
<feature type="binding site" evidence="9">
    <location>
        <begin position="252"/>
        <end position="253"/>
    </location>
    <ligand>
        <name>cob(II)alamin</name>
        <dbReference type="ChEBI" id="CHEBI:16304"/>
    </ligand>
</feature>
<feature type="binding site" evidence="9">
    <location>
        <position position="68"/>
    </location>
    <ligand>
        <name>cob(II)alamin</name>
        <dbReference type="ChEBI" id="CHEBI:16304"/>
    </ligand>
</feature>
<dbReference type="AlphaFoldDB" id="A0A4U1BF50"/>
<dbReference type="RefSeq" id="WP_136853009.1">
    <property type="nucleotide sequence ID" value="NZ_SWCI01000004.1"/>
</dbReference>
<feature type="binding site" evidence="9">
    <location>
        <position position="202"/>
    </location>
    <ligand>
        <name>[4Fe-4S] cluster</name>
        <dbReference type="ChEBI" id="CHEBI:49883"/>
        <label>1</label>
    </ligand>
</feature>
<comment type="caution">
    <text evidence="11">The sequence shown here is derived from an EMBL/GenBank/DDBJ whole genome shotgun (WGS) entry which is preliminary data.</text>
</comment>
<dbReference type="InterPro" id="IPR017896">
    <property type="entry name" value="4Fe4S_Fe-S-bd"/>
</dbReference>
<dbReference type="PANTHER" id="PTHR30002:SF4">
    <property type="entry name" value="EPOXYQUEUOSINE REDUCTASE"/>
    <property type="match status" value="1"/>
</dbReference>
<feature type="binding site" evidence="9">
    <location>
        <position position="180"/>
    </location>
    <ligand>
        <name>cob(II)alamin</name>
        <dbReference type="ChEBI" id="CHEBI:16304"/>
    </ligand>
</feature>
<evidence type="ECO:0000256" key="8">
    <source>
        <dbReference type="ARBA" id="ARBA00023014"/>
    </source>
</evidence>
<evidence type="ECO:0000256" key="5">
    <source>
        <dbReference type="ARBA" id="ARBA00022785"/>
    </source>
</evidence>
<dbReference type="UniPathway" id="UPA00392"/>
<feature type="domain" description="4Fe-4S ferredoxin-type" evidence="10">
    <location>
        <begin position="187"/>
        <end position="219"/>
    </location>
</feature>
<dbReference type="EMBL" id="SWCI01000004">
    <property type="protein sequence ID" value="TKB49508.1"/>
    <property type="molecule type" value="Genomic_DNA"/>
</dbReference>
<comment type="similarity">
    <text evidence="9">Belongs to the QueG family.</text>
</comment>
<dbReference type="GO" id="GO:0052693">
    <property type="term" value="F:epoxyqueuosine reductase activity"/>
    <property type="evidence" value="ECO:0007669"/>
    <property type="project" value="UniProtKB-UniRule"/>
</dbReference>
<evidence type="ECO:0000256" key="6">
    <source>
        <dbReference type="ARBA" id="ARBA00023002"/>
    </source>
</evidence>
<keyword evidence="3 9" id="KW-0819">tRNA processing</keyword>
<feature type="binding site" evidence="9">
    <location>
        <position position="205"/>
    </location>
    <ligand>
        <name>[4Fe-4S] cluster</name>
        <dbReference type="ChEBI" id="CHEBI:49883"/>
        <label>1</label>
    </ligand>
</feature>
<feature type="active site" description="Proton donor" evidence="9">
    <location>
        <position position="145"/>
    </location>
</feature>
<comment type="caution">
    <text evidence="9">Lacks conserved residue(s) required for the propagation of feature annotation.</text>
</comment>
<keyword evidence="12" id="KW-1185">Reference proteome</keyword>
<evidence type="ECO:0000256" key="4">
    <source>
        <dbReference type="ARBA" id="ARBA00022723"/>
    </source>
</evidence>
<keyword evidence="6 9" id="KW-0560">Oxidoreductase</keyword>
<comment type="cofactor">
    <cofactor evidence="9">
        <name>[4Fe-4S] cluster</name>
        <dbReference type="ChEBI" id="CHEBI:49883"/>
    </cofactor>
    <text evidence="9">Binds 2 [4Fe-4S] clusters per monomer.</text>
</comment>
<comment type="function">
    <text evidence="9">Catalyzes the conversion of epoxyqueuosine (oQ) to queuosine (Q), which is a hypermodified base found in the wobble positions of tRNA(Asp), tRNA(Asn), tRNA(His) and tRNA(Tyr).</text>
</comment>
<dbReference type="FunFam" id="3.30.70.20:FF:000017">
    <property type="entry name" value="Epoxyqueuosine reductase"/>
    <property type="match status" value="1"/>
</dbReference>
<evidence type="ECO:0000313" key="11">
    <source>
        <dbReference type="EMBL" id="TKB49508.1"/>
    </source>
</evidence>
<sequence>MNDHTHSQGKPDWAALATEIKSWAQELGFADCGIARLDLKDQHAALERWLSNHYHGDMDYMARNREMRTQPSLLHPGSLTAIVVRMDYLPPQAGFADTLSQPHLAYISRYAGGRDYHKLMRNRLKQLGNRLRERVRDYDGRPFVDSAPILERPLAREAGLGWVGKHSLLLERSAGSWFFIGELLTNLPLPVDPPYQGECGNCSACLTLCPTQAIVAPYVVDARRCISYLTIESDGAIPEALRPQLGNRIYGCDDCQLACPHNRTAPLTAEGDFHTRPQLHQVPLLTLWQWSEAQFLAATEGSPIRRIGFRRWQRNLAVALGNAAASAELLKALEQGVGRVDPMVDEHILWAIERQRSGLGQLSKQQQRLVRVVQKGLPRDA</sequence>
<dbReference type="HAMAP" id="MF_00916">
    <property type="entry name" value="QueG"/>
    <property type="match status" value="1"/>
</dbReference>
<dbReference type="GO" id="GO:0031419">
    <property type="term" value="F:cobalamin binding"/>
    <property type="evidence" value="ECO:0007669"/>
    <property type="project" value="UniProtKB-KW"/>
</dbReference>
<dbReference type="InterPro" id="IPR017900">
    <property type="entry name" value="4Fe4S_Fe_S_CS"/>
</dbReference>
<feature type="binding site" evidence="9">
    <location>
        <position position="259"/>
    </location>
    <ligand>
        <name>[4Fe-4S] cluster</name>
        <dbReference type="ChEBI" id="CHEBI:49883"/>
        <label>1</label>
    </ligand>
</feature>
<dbReference type="GO" id="GO:0008616">
    <property type="term" value="P:tRNA queuosine(34) biosynthetic process"/>
    <property type="evidence" value="ECO:0007669"/>
    <property type="project" value="UniProtKB-UniRule"/>
</dbReference>
<protein>
    <recommendedName>
        <fullName evidence="9">Epoxyqueuosine reductase</fullName>
        <ecNumber evidence="9">1.17.99.6</ecNumber>
    </recommendedName>
    <alternativeName>
        <fullName evidence="9">Queuosine biosynthesis protein QueG</fullName>
    </alternativeName>
</protein>
<evidence type="ECO:0000256" key="9">
    <source>
        <dbReference type="HAMAP-Rule" id="MF_00916"/>
    </source>
</evidence>
<evidence type="ECO:0000313" key="12">
    <source>
        <dbReference type="Proteomes" id="UP000305674"/>
    </source>
</evidence>
<keyword evidence="8 9" id="KW-0411">Iron-sulfur</keyword>
<feature type="binding site" evidence="9">
    <location>
        <position position="225"/>
    </location>
    <ligand>
        <name>[4Fe-4S] cluster</name>
        <dbReference type="ChEBI" id="CHEBI:49883"/>
        <label>2</label>
    </ligand>
</feature>
<proteinExistence type="inferred from homology"/>
<keyword evidence="2 9" id="KW-0963">Cytoplasm</keyword>
<evidence type="ECO:0000256" key="1">
    <source>
        <dbReference type="ARBA" id="ARBA00022485"/>
    </source>
</evidence>